<dbReference type="InterPro" id="IPR023940">
    <property type="entry name" value="DHDPR_bac"/>
</dbReference>
<dbReference type="Gene3D" id="3.30.360.10">
    <property type="entry name" value="Dihydrodipicolinate Reductase, domain 2"/>
    <property type="match status" value="1"/>
</dbReference>
<gene>
    <name evidence="13 16" type="primary">dapB</name>
    <name evidence="16" type="ORF">VRS74_09915</name>
</gene>
<dbReference type="Gene3D" id="3.40.50.720">
    <property type="entry name" value="NAD(P)-binding Rossmann-like Domain"/>
    <property type="match status" value="1"/>
</dbReference>
<comment type="similarity">
    <text evidence="1 13">Belongs to the DapB family.</text>
</comment>
<feature type="binding site" evidence="13">
    <location>
        <position position="145"/>
    </location>
    <ligand>
        <name>(S)-2,3,4,5-tetrahydrodipicolinate</name>
        <dbReference type="ChEBI" id="CHEBI:16845"/>
    </ligand>
</feature>
<evidence type="ECO:0000256" key="12">
    <source>
        <dbReference type="ARBA" id="ARBA00049396"/>
    </source>
</evidence>
<keyword evidence="3 13" id="KW-0028">Amino-acid biosynthesis</keyword>
<comment type="caution">
    <text evidence="13">Was originally thought to be a dihydrodipicolinate reductase (DHDPR), catalyzing the conversion of dihydrodipicolinate to tetrahydrodipicolinate. However, it was shown in E.coli that the substrate of the enzymatic reaction is not dihydrodipicolinate (DHDP) but in fact (2S,4S)-4-hydroxy-2,3,4,5-tetrahydrodipicolinic acid (HTPA), the product released by the DapA-catalyzed reaction.</text>
</comment>
<dbReference type="InterPro" id="IPR022664">
    <property type="entry name" value="DapB_N_CS"/>
</dbReference>
<evidence type="ECO:0000313" key="16">
    <source>
        <dbReference type="EMBL" id="MEE1877998.1"/>
    </source>
</evidence>
<keyword evidence="8 13" id="KW-0457">Lysine biosynthesis</keyword>
<dbReference type="EC" id="1.17.1.8" evidence="10 13"/>
<dbReference type="GO" id="GO:0008839">
    <property type="term" value="F:4-hydroxy-tetrahydrodipicolinate reductase"/>
    <property type="evidence" value="ECO:0007669"/>
    <property type="project" value="UniProtKB-EC"/>
</dbReference>
<evidence type="ECO:0000256" key="10">
    <source>
        <dbReference type="ARBA" id="ARBA00038983"/>
    </source>
</evidence>
<feature type="active site" description="Proton donor/acceptor" evidence="13">
    <location>
        <position position="144"/>
    </location>
</feature>
<comment type="catalytic activity">
    <reaction evidence="11 13">
        <text>(S)-2,3,4,5-tetrahydrodipicolinate + NADP(+) + H2O = (2S,4S)-4-hydroxy-2,3,4,5-tetrahydrodipicolinate + NADPH + H(+)</text>
        <dbReference type="Rhea" id="RHEA:35331"/>
        <dbReference type="ChEBI" id="CHEBI:15377"/>
        <dbReference type="ChEBI" id="CHEBI:15378"/>
        <dbReference type="ChEBI" id="CHEBI:16845"/>
        <dbReference type="ChEBI" id="CHEBI:57783"/>
        <dbReference type="ChEBI" id="CHEBI:58349"/>
        <dbReference type="ChEBI" id="CHEBI:67139"/>
        <dbReference type="EC" id="1.17.1.8"/>
    </reaction>
</comment>
<evidence type="ECO:0000256" key="1">
    <source>
        <dbReference type="ARBA" id="ARBA00006642"/>
    </source>
</evidence>
<keyword evidence="5 13" id="KW-0220">Diaminopimelate biosynthesis</keyword>
<proteinExistence type="inferred from homology"/>
<comment type="pathway">
    <text evidence="9 13">Amino-acid biosynthesis; L-lysine biosynthesis via DAP pathway; (S)-tetrahydrodipicolinate from L-aspartate: step 4/4.</text>
</comment>
<evidence type="ECO:0000256" key="9">
    <source>
        <dbReference type="ARBA" id="ARBA00037922"/>
    </source>
</evidence>
<organism evidence="16 17">
    <name type="scientific">Altererythrobacter litoralis</name>
    <dbReference type="NCBI Taxonomy" id="3113904"/>
    <lineage>
        <taxon>Bacteria</taxon>
        <taxon>Pseudomonadati</taxon>
        <taxon>Pseudomonadota</taxon>
        <taxon>Alphaproteobacteria</taxon>
        <taxon>Sphingomonadales</taxon>
        <taxon>Erythrobacteraceae</taxon>
        <taxon>Altererythrobacter</taxon>
    </lineage>
</organism>
<feature type="binding site" evidence="13">
    <location>
        <begin position="154"/>
        <end position="155"/>
    </location>
    <ligand>
        <name>(S)-2,3,4,5-tetrahydrodipicolinate</name>
        <dbReference type="ChEBI" id="CHEBI:16845"/>
    </ligand>
</feature>
<dbReference type="Proteomes" id="UP001343492">
    <property type="component" value="Unassembled WGS sequence"/>
</dbReference>
<comment type="caution">
    <text evidence="13">Lacks conserved residue(s) required for the propagation of feature annotation.</text>
</comment>
<keyword evidence="7 13" id="KW-0520">NAD</keyword>
<comment type="catalytic activity">
    <reaction evidence="12 13">
        <text>(S)-2,3,4,5-tetrahydrodipicolinate + NAD(+) + H2O = (2S,4S)-4-hydroxy-2,3,4,5-tetrahydrodipicolinate + NADH + H(+)</text>
        <dbReference type="Rhea" id="RHEA:35323"/>
        <dbReference type="ChEBI" id="CHEBI:15377"/>
        <dbReference type="ChEBI" id="CHEBI:15378"/>
        <dbReference type="ChEBI" id="CHEBI:16845"/>
        <dbReference type="ChEBI" id="CHEBI:57540"/>
        <dbReference type="ChEBI" id="CHEBI:57945"/>
        <dbReference type="ChEBI" id="CHEBI:67139"/>
        <dbReference type="EC" id="1.17.1.8"/>
    </reaction>
</comment>
<name>A0ABU7GFY1_9SPHN</name>
<evidence type="ECO:0000259" key="14">
    <source>
        <dbReference type="Pfam" id="PF01113"/>
    </source>
</evidence>
<dbReference type="InterPro" id="IPR022663">
    <property type="entry name" value="DapB_C"/>
</dbReference>
<dbReference type="EMBL" id="JAZDQV010000009">
    <property type="protein sequence ID" value="MEE1877998.1"/>
    <property type="molecule type" value="Genomic_DNA"/>
</dbReference>
<feature type="binding site" evidence="13">
    <location>
        <begin position="8"/>
        <end position="13"/>
    </location>
    <ligand>
        <name>NAD(+)</name>
        <dbReference type="ChEBI" id="CHEBI:57540"/>
    </ligand>
</feature>
<keyword evidence="2 13" id="KW-0963">Cytoplasm</keyword>
<comment type="function">
    <text evidence="13">Catalyzes the conversion of 4-hydroxy-tetrahydrodipicolinate (HTPA) to tetrahydrodipicolinate.</text>
</comment>
<reference evidence="16 17" key="1">
    <citation type="submission" date="2024-01" db="EMBL/GenBank/DDBJ databases">
        <title>The genome sequence of Erythrobacteraceae sp. strain 1XM1-14.</title>
        <authorList>
            <person name="Liu Y."/>
        </authorList>
    </citation>
    <scope>NUCLEOTIDE SEQUENCE [LARGE SCALE GENOMIC DNA]</scope>
    <source>
        <strain evidence="16 17">1XM1-14</strain>
    </source>
</reference>
<protein>
    <recommendedName>
        <fullName evidence="10 13">4-hydroxy-tetrahydrodipicolinate reductase</fullName>
        <shortName evidence="13">HTPA reductase</shortName>
        <ecNumber evidence="10 13">1.17.1.8</ecNumber>
    </recommendedName>
</protein>
<feature type="active site" description="Proton donor" evidence="13">
    <location>
        <position position="148"/>
    </location>
</feature>
<dbReference type="PANTHER" id="PTHR20836:SF0">
    <property type="entry name" value="4-HYDROXY-TETRAHYDRODIPICOLINATE REDUCTASE 1, CHLOROPLASTIC-RELATED"/>
    <property type="match status" value="1"/>
</dbReference>
<accession>A0ABU7GFY1</accession>
<evidence type="ECO:0000256" key="5">
    <source>
        <dbReference type="ARBA" id="ARBA00022915"/>
    </source>
</evidence>
<evidence type="ECO:0000256" key="4">
    <source>
        <dbReference type="ARBA" id="ARBA00022857"/>
    </source>
</evidence>
<evidence type="ECO:0000256" key="3">
    <source>
        <dbReference type="ARBA" id="ARBA00022605"/>
    </source>
</evidence>
<evidence type="ECO:0000256" key="11">
    <source>
        <dbReference type="ARBA" id="ARBA00049080"/>
    </source>
</evidence>
<dbReference type="PIRSF" id="PIRSF000161">
    <property type="entry name" value="DHPR"/>
    <property type="match status" value="1"/>
</dbReference>
<sequence>MTGIIIFGSAGRMGRAVYEALVSSGAHLAGVDQPDIDNNPRRDPPPRVPLEQLARGGGDVIIDFTSPDVLEENLWAAQVAKKPIVIGTTGLTDSHHAMIDRAARSIPVLWSANMSLGVNLLAALVKDAASRLSVEWDIEILEMHHRHKVDAPSGTALMLGDAAAAGRGIDLDSAKVTVRDGITGERQYGDIGFATLRGGSVAGDHQVIFAAEGERLELGHRAEGRVIFARGAVRAAQWLVGKEPGRYTMAQVLGL</sequence>
<dbReference type="InterPro" id="IPR036291">
    <property type="entry name" value="NAD(P)-bd_dom_sf"/>
</dbReference>
<keyword evidence="6 13" id="KW-0560">Oxidoreductase</keyword>
<dbReference type="NCBIfam" id="TIGR00036">
    <property type="entry name" value="dapB"/>
    <property type="match status" value="1"/>
</dbReference>
<dbReference type="SUPFAM" id="SSF55347">
    <property type="entry name" value="Glyceraldehyde-3-phosphate dehydrogenase-like, C-terminal domain"/>
    <property type="match status" value="1"/>
</dbReference>
<dbReference type="Pfam" id="PF01113">
    <property type="entry name" value="DapB_N"/>
    <property type="match status" value="1"/>
</dbReference>
<feature type="binding site" evidence="13">
    <location>
        <position position="32"/>
    </location>
    <ligand>
        <name>NAD(+)</name>
        <dbReference type="ChEBI" id="CHEBI:57540"/>
    </ligand>
</feature>
<feature type="domain" description="Dihydrodipicolinate reductase N-terminal" evidence="14">
    <location>
        <begin position="4"/>
        <end position="114"/>
    </location>
</feature>
<keyword evidence="4 13" id="KW-0521">NADP</keyword>
<dbReference type="CDD" id="cd02274">
    <property type="entry name" value="DHDPR_N"/>
    <property type="match status" value="1"/>
</dbReference>
<feature type="binding site" evidence="13">
    <location>
        <begin position="111"/>
        <end position="114"/>
    </location>
    <ligand>
        <name>NAD(+)</name>
        <dbReference type="ChEBI" id="CHEBI:57540"/>
    </ligand>
</feature>
<evidence type="ECO:0000313" key="17">
    <source>
        <dbReference type="Proteomes" id="UP001343492"/>
    </source>
</evidence>
<dbReference type="PROSITE" id="PS01298">
    <property type="entry name" value="DAPB"/>
    <property type="match status" value="1"/>
</dbReference>
<keyword evidence="17" id="KW-1185">Reference proteome</keyword>
<dbReference type="SUPFAM" id="SSF51735">
    <property type="entry name" value="NAD(P)-binding Rossmann-fold domains"/>
    <property type="match status" value="1"/>
</dbReference>
<dbReference type="HAMAP" id="MF_00102">
    <property type="entry name" value="DapB"/>
    <property type="match status" value="1"/>
</dbReference>
<evidence type="ECO:0000256" key="8">
    <source>
        <dbReference type="ARBA" id="ARBA00023154"/>
    </source>
</evidence>
<comment type="subunit">
    <text evidence="13">Homotetramer.</text>
</comment>
<evidence type="ECO:0000256" key="7">
    <source>
        <dbReference type="ARBA" id="ARBA00023027"/>
    </source>
</evidence>
<evidence type="ECO:0000256" key="6">
    <source>
        <dbReference type="ARBA" id="ARBA00023002"/>
    </source>
</evidence>
<feature type="domain" description="Dihydrodipicolinate reductase C-terminal" evidence="15">
    <location>
        <begin position="117"/>
        <end position="253"/>
    </location>
</feature>
<comment type="caution">
    <text evidence="16">The sequence shown here is derived from an EMBL/GenBank/DDBJ whole genome shotgun (WGS) entry which is preliminary data.</text>
</comment>
<evidence type="ECO:0000256" key="13">
    <source>
        <dbReference type="HAMAP-Rule" id="MF_00102"/>
    </source>
</evidence>
<comment type="subcellular location">
    <subcellularLocation>
        <location evidence="13">Cytoplasm</location>
    </subcellularLocation>
</comment>
<dbReference type="Pfam" id="PF05173">
    <property type="entry name" value="DapB_C"/>
    <property type="match status" value="1"/>
</dbReference>
<dbReference type="RefSeq" id="WP_354145102.1">
    <property type="nucleotide sequence ID" value="NZ_JAZDQV010000009.1"/>
</dbReference>
<dbReference type="PANTHER" id="PTHR20836">
    <property type="entry name" value="DIHYDRODIPICOLINATE REDUCTASE"/>
    <property type="match status" value="1"/>
</dbReference>
<dbReference type="InterPro" id="IPR000846">
    <property type="entry name" value="DapB_N"/>
</dbReference>
<evidence type="ECO:0000256" key="2">
    <source>
        <dbReference type="ARBA" id="ARBA00022490"/>
    </source>
</evidence>
<feature type="binding site" evidence="13">
    <location>
        <begin position="87"/>
        <end position="89"/>
    </location>
    <ligand>
        <name>NAD(+)</name>
        <dbReference type="ChEBI" id="CHEBI:57540"/>
    </ligand>
</feature>
<evidence type="ECO:0000259" key="15">
    <source>
        <dbReference type="Pfam" id="PF05173"/>
    </source>
</evidence>